<dbReference type="FunFam" id="3.30.420.10:FF:000059">
    <property type="entry name" value="Exosome complex exonuclease Rrp6"/>
    <property type="match status" value="1"/>
</dbReference>
<feature type="domain" description="HRDC" evidence="10">
    <location>
        <begin position="449"/>
        <end position="529"/>
    </location>
</feature>
<dbReference type="SMART" id="SM00474">
    <property type="entry name" value="35EXOc"/>
    <property type="match status" value="1"/>
</dbReference>
<feature type="compositionally biased region" description="Acidic residues" evidence="9">
    <location>
        <begin position="673"/>
        <end position="682"/>
    </location>
</feature>
<gene>
    <name evidence="11" type="ORF">ACRE_008690</name>
</gene>
<dbReference type="GO" id="GO:0003727">
    <property type="term" value="F:single-stranded RNA binding"/>
    <property type="evidence" value="ECO:0007669"/>
    <property type="project" value="TreeGrafter"/>
</dbReference>
<sequence>MEPAQDFKSFQERIQKSLVTTVKTVNRLAAEDLDFQRTVNRDVAEQLDEKSQRILDLSSRLLKSAASACGLKAPTFEDVDDIDLNWRGVVDVVDTVLEKADTALDEYTGLIKRKEPPTGDSAPEPKKLKPSAKVVRNANITKPQAHFEIPPDNFPTGPWKPILTKKPHATVPLEESLVTFKNGGGSVQYKHPYETEISKGNYPQHVFEESEPIPYQPVEKTKPTWVDTYEGVLDMLVHLKKAKEIAVDLEHHDFRTYNGLVCLMQVSTREQDWIVDTLQPWRHRLEILNEVFADPSIVKVFHGAYMDMIWLQRDLGLYVNGLFDTYFACELLGFPGRSLAYLLSTFVEFTADKQYQLADWRMRPIPDEMMYYARSDTHYLLYIYDNVRNRLLTSSDRSKPETDLITRALDKSREVSLYRHEHPEFNESTGEGSRGWYNYILKHGHMALNAEQFAVFRALWKWRDTAARRADESPNFILGSNNLGQIARVNPPDMKALHSLLPVSPPIAKSCLNEIWDQIRATKAEGGPSLLQFLTSQAPDSLKKNGVPQAVKASTSWPGIDGEVDVAIRDRSQLFGNMPISSRWEGSRVSSNRQDDYVPFPWQRFVEETSNGDALAESAPEATEEPAVTPAAPEVVDEPDQEFTLKRGKKRKAAPAEEDSSSSEESGSKDEDVGVAEDEAMQDVEGGVLDLREDQPKRSKNTKARKAEKRAREQEGEAESEQKSRKSERRALKEQRRQEKKDKEAEGGKQFAAVPFDYSQAASVMNASRSGGGAAVEKTKGKKGKVYDPYAKSVEEGVKGARKAPPIRGERSATFKK</sequence>
<dbReference type="GO" id="GO:0071039">
    <property type="term" value="P:nuclear polyadenylation-dependent CUT catabolic process"/>
    <property type="evidence" value="ECO:0007669"/>
    <property type="project" value="TreeGrafter"/>
</dbReference>
<dbReference type="SUPFAM" id="SSF53098">
    <property type="entry name" value="Ribonuclease H-like"/>
    <property type="match status" value="1"/>
</dbReference>
<feature type="compositionally biased region" description="Basic residues" evidence="9">
    <location>
        <begin position="698"/>
        <end position="709"/>
    </location>
</feature>
<dbReference type="PANTHER" id="PTHR12124:SF47">
    <property type="entry name" value="EXOSOME COMPONENT 10"/>
    <property type="match status" value="1"/>
</dbReference>
<comment type="similarity">
    <text evidence="8">Belongs to the exosome component 10/RRP6 family.</text>
</comment>
<dbReference type="InterPro" id="IPR049559">
    <property type="entry name" value="Rrp6p-like_exo"/>
</dbReference>
<evidence type="ECO:0000256" key="6">
    <source>
        <dbReference type="ARBA" id="ARBA00022839"/>
    </source>
</evidence>
<keyword evidence="5" id="KW-0271">Exosome</keyword>
<keyword evidence="6 11" id="KW-0269">Exonuclease</keyword>
<evidence type="ECO:0000259" key="10">
    <source>
        <dbReference type="PROSITE" id="PS50967"/>
    </source>
</evidence>
<dbReference type="InterPro" id="IPR002562">
    <property type="entry name" value="3'-5'_exonuclease_dom"/>
</dbReference>
<evidence type="ECO:0000313" key="11">
    <source>
        <dbReference type="EMBL" id="KFH48210.1"/>
    </source>
</evidence>
<evidence type="ECO:0000256" key="1">
    <source>
        <dbReference type="ARBA" id="ARBA00004123"/>
    </source>
</evidence>
<feature type="compositionally biased region" description="Basic and acidic residues" evidence="9">
    <location>
        <begin position="710"/>
        <end position="747"/>
    </location>
</feature>
<dbReference type="GO" id="GO:0071044">
    <property type="term" value="P:histone mRNA catabolic process"/>
    <property type="evidence" value="ECO:0007669"/>
    <property type="project" value="TreeGrafter"/>
</dbReference>
<protein>
    <submittedName>
        <fullName evidence="11">Exosome complex exonuclease-like protein</fullName>
    </submittedName>
</protein>
<reference evidence="12" key="1">
    <citation type="journal article" date="2014" name="Genome Announc.">
        <title>Genome sequence and annotation of Acremonium chrysogenum, producer of the beta-lactam antibiotic cephalosporin C.</title>
        <authorList>
            <person name="Terfehr D."/>
            <person name="Dahlmann T.A."/>
            <person name="Specht T."/>
            <person name="Zadra I."/>
            <person name="Kuernsteiner H."/>
            <person name="Kueck U."/>
        </authorList>
    </citation>
    <scope>NUCLEOTIDE SEQUENCE [LARGE SCALE GENOMIC DNA]</scope>
    <source>
        <strain evidence="12">ATCC 11550 / CBS 779.69 / DSM 880 / IAM 14645 / JCM 23072 / IMI 49137</strain>
    </source>
</reference>
<accession>A0A086TFS8</accession>
<evidence type="ECO:0000256" key="4">
    <source>
        <dbReference type="ARBA" id="ARBA00022801"/>
    </source>
</evidence>
<dbReference type="GO" id="GO:0071051">
    <property type="term" value="P:poly(A)-dependent snoRNA 3'-end processing"/>
    <property type="evidence" value="ECO:0007669"/>
    <property type="project" value="TreeGrafter"/>
</dbReference>
<dbReference type="GO" id="GO:0000175">
    <property type="term" value="F:3'-5'-RNA exonuclease activity"/>
    <property type="evidence" value="ECO:0007669"/>
    <property type="project" value="InterPro"/>
</dbReference>
<dbReference type="GO" id="GO:0071038">
    <property type="term" value="P:TRAMP-dependent tRNA surveillance pathway"/>
    <property type="evidence" value="ECO:0007669"/>
    <property type="project" value="TreeGrafter"/>
</dbReference>
<dbReference type="PANTHER" id="PTHR12124">
    <property type="entry name" value="POLYMYOSITIS/SCLERODERMA AUTOANTIGEN-RELATED"/>
    <property type="match status" value="1"/>
</dbReference>
<feature type="compositionally biased region" description="Basic and acidic residues" evidence="9">
    <location>
        <begin position="112"/>
        <end position="127"/>
    </location>
</feature>
<dbReference type="AlphaFoldDB" id="A0A086TFS8"/>
<dbReference type="SMART" id="SM00341">
    <property type="entry name" value="HRDC"/>
    <property type="match status" value="1"/>
</dbReference>
<comment type="subcellular location">
    <subcellularLocation>
        <location evidence="1">Nucleus</location>
    </subcellularLocation>
</comment>
<evidence type="ECO:0000256" key="3">
    <source>
        <dbReference type="ARBA" id="ARBA00022722"/>
    </source>
</evidence>
<evidence type="ECO:0000256" key="8">
    <source>
        <dbReference type="ARBA" id="ARBA00043957"/>
    </source>
</evidence>
<dbReference type="GO" id="GO:0071037">
    <property type="term" value="P:nuclear polyadenylation-dependent snRNA catabolic process"/>
    <property type="evidence" value="ECO:0007669"/>
    <property type="project" value="TreeGrafter"/>
</dbReference>
<dbReference type="GO" id="GO:0071035">
    <property type="term" value="P:nuclear polyadenylation-dependent rRNA catabolic process"/>
    <property type="evidence" value="ECO:0007669"/>
    <property type="project" value="TreeGrafter"/>
</dbReference>
<evidence type="ECO:0000256" key="7">
    <source>
        <dbReference type="ARBA" id="ARBA00023242"/>
    </source>
</evidence>
<keyword evidence="4" id="KW-0378">Hydrolase</keyword>
<keyword evidence="12" id="KW-1185">Reference proteome</keyword>
<name>A0A086TFS8_HAPC1</name>
<dbReference type="Pfam" id="PF00570">
    <property type="entry name" value="HRDC"/>
    <property type="match status" value="1"/>
</dbReference>
<dbReference type="SUPFAM" id="SSF47819">
    <property type="entry name" value="HRDC-like"/>
    <property type="match status" value="1"/>
</dbReference>
<dbReference type="InterPro" id="IPR012588">
    <property type="entry name" value="Exosome-assoc_fac_Rrp6_N"/>
</dbReference>
<dbReference type="GO" id="GO:0000166">
    <property type="term" value="F:nucleotide binding"/>
    <property type="evidence" value="ECO:0007669"/>
    <property type="project" value="InterPro"/>
</dbReference>
<proteinExistence type="inferred from homology"/>
<evidence type="ECO:0000256" key="2">
    <source>
        <dbReference type="ARBA" id="ARBA00022552"/>
    </source>
</evidence>
<feature type="region of interest" description="Disordered" evidence="9">
    <location>
        <begin position="112"/>
        <end position="132"/>
    </location>
</feature>
<feature type="compositionally biased region" description="Basic and acidic residues" evidence="9">
    <location>
        <begin position="808"/>
        <end position="817"/>
    </location>
</feature>
<evidence type="ECO:0000256" key="9">
    <source>
        <dbReference type="SAM" id="MobiDB-lite"/>
    </source>
</evidence>
<organism evidence="11 12">
    <name type="scientific">Hapsidospora chrysogenum (strain ATCC 11550 / CBS 779.69 / DSM 880 / IAM 14645 / JCM 23072 / IMI 49137)</name>
    <name type="common">Acremonium chrysogenum</name>
    <dbReference type="NCBI Taxonomy" id="857340"/>
    <lineage>
        <taxon>Eukaryota</taxon>
        <taxon>Fungi</taxon>
        <taxon>Dikarya</taxon>
        <taxon>Ascomycota</taxon>
        <taxon>Pezizomycotina</taxon>
        <taxon>Sordariomycetes</taxon>
        <taxon>Hypocreomycetidae</taxon>
        <taxon>Hypocreales</taxon>
        <taxon>Bionectriaceae</taxon>
        <taxon>Hapsidospora</taxon>
    </lineage>
</organism>
<dbReference type="InterPro" id="IPR045092">
    <property type="entry name" value="Rrp6-like"/>
</dbReference>
<dbReference type="EMBL" id="JPKY01000004">
    <property type="protein sequence ID" value="KFH48210.1"/>
    <property type="molecule type" value="Genomic_DNA"/>
</dbReference>
<dbReference type="GO" id="GO:0005730">
    <property type="term" value="C:nucleolus"/>
    <property type="evidence" value="ECO:0007669"/>
    <property type="project" value="TreeGrafter"/>
</dbReference>
<dbReference type="CDD" id="cd06147">
    <property type="entry name" value="Rrp6p_like_exo"/>
    <property type="match status" value="1"/>
</dbReference>
<feature type="region of interest" description="Disordered" evidence="9">
    <location>
        <begin position="610"/>
        <end position="751"/>
    </location>
</feature>
<keyword evidence="3" id="KW-0540">Nuclease</keyword>
<dbReference type="STRING" id="857340.A0A086TFS8"/>
<dbReference type="Pfam" id="PF08066">
    <property type="entry name" value="PMC2NT"/>
    <property type="match status" value="1"/>
</dbReference>
<comment type="caution">
    <text evidence="11">The sequence shown here is derived from an EMBL/GenBank/DDBJ whole genome shotgun (WGS) entry which is preliminary data.</text>
</comment>
<dbReference type="GO" id="GO:0000467">
    <property type="term" value="P:exonucleolytic trimming to generate mature 3'-end of 5.8S rRNA from tricistronic rRNA transcript (SSU-rRNA, 5.8S rRNA, LSU-rRNA)"/>
    <property type="evidence" value="ECO:0007669"/>
    <property type="project" value="InterPro"/>
</dbReference>
<dbReference type="OrthoDB" id="2250022at2759"/>
<dbReference type="Gene3D" id="3.30.420.10">
    <property type="entry name" value="Ribonuclease H-like superfamily/Ribonuclease H"/>
    <property type="match status" value="1"/>
</dbReference>
<feature type="region of interest" description="Disordered" evidence="9">
    <location>
        <begin position="797"/>
        <end position="817"/>
    </location>
</feature>
<keyword evidence="2" id="KW-0698">rRNA processing</keyword>
<feature type="compositionally biased region" description="Low complexity" evidence="9">
    <location>
        <begin position="616"/>
        <end position="634"/>
    </location>
</feature>
<dbReference type="Proteomes" id="UP000029964">
    <property type="component" value="Unassembled WGS sequence"/>
</dbReference>
<dbReference type="InterPro" id="IPR044876">
    <property type="entry name" value="HRDC_dom_sf"/>
</dbReference>
<dbReference type="GO" id="GO:0000176">
    <property type="term" value="C:nuclear exosome (RNase complex)"/>
    <property type="evidence" value="ECO:0007669"/>
    <property type="project" value="InterPro"/>
</dbReference>
<evidence type="ECO:0000313" key="12">
    <source>
        <dbReference type="Proteomes" id="UP000029964"/>
    </source>
</evidence>
<dbReference type="InterPro" id="IPR002121">
    <property type="entry name" value="HRDC_dom"/>
</dbReference>
<dbReference type="GO" id="GO:0071040">
    <property type="term" value="P:nuclear polyadenylation-dependent antisense transcript catabolic process"/>
    <property type="evidence" value="ECO:0007669"/>
    <property type="project" value="TreeGrafter"/>
</dbReference>
<dbReference type="InterPro" id="IPR012337">
    <property type="entry name" value="RNaseH-like_sf"/>
</dbReference>
<dbReference type="GO" id="GO:0071036">
    <property type="term" value="P:nuclear polyadenylation-dependent snoRNA catabolic process"/>
    <property type="evidence" value="ECO:0007669"/>
    <property type="project" value="TreeGrafter"/>
</dbReference>
<dbReference type="Gene3D" id="1.10.150.80">
    <property type="entry name" value="HRDC domain"/>
    <property type="match status" value="1"/>
</dbReference>
<dbReference type="HOGENOM" id="CLU_010129_0_1_1"/>
<evidence type="ECO:0000256" key="5">
    <source>
        <dbReference type="ARBA" id="ARBA00022835"/>
    </source>
</evidence>
<dbReference type="InterPro" id="IPR010997">
    <property type="entry name" value="HRDC-like_sf"/>
</dbReference>
<keyword evidence="7" id="KW-0539">Nucleus</keyword>
<dbReference type="InterPro" id="IPR036397">
    <property type="entry name" value="RNaseH_sf"/>
</dbReference>
<dbReference type="Pfam" id="PF01612">
    <property type="entry name" value="DNA_pol_A_exo1"/>
    <property type="match status" value="1"/>
</dbReference>
<dbReference type="PROSITE" id="PS50967">
    <property type="entry name" value="HRDC"/>
    <property type="match status" value="1"/>
</dbReference>